<evidence type="ECO:0000256" key="1">
    <source>
        <dbReference type="ARBA" id="ARBA00004429"/>
    </source>
</evidence>
<dbReference type="InterPro" id="IPR043429">
    <property type="entry name" value="ArtM/GltK/GlnP/TcyL/YhdX-like"/>
</dbReference>
<evidence type="ECO:0000256" key="3">
    <source>
        <dbReference type="ARBA" id="ARBA00022448"/>
    </source>
</evidence>
<evidence type="ECO:0000313" key="11">
    <source>
        <dbReference type="EMBL" id="MBD5771187.1"/>
    </source>
</evidence>
<keyword evidence="5 9" id="KW-0812">Transmembrane</keyword>
<feature type="transmembrane region" description="Helical" evidence="9">
    <location>
        <begin position="188"/>
        <end position="209"/>
    </location>
</feature>
<keyword evidence="7 9" id="KW-1133">Transmembrane helix</keyword>
<keyword evidence="6" id="KW-0029">Amino-acid transport</keyword>
<comment type="caution">
    <text evidence="11">The sequence shown here is derived from an EMBL/GenBank/DDBJ whole genome shotgun (WGS) entry which is preliminary data.</text>
</comment>
<name>A0ABR8P336_9GAMM</name>
<evidence type="ECO:0000256" key="2">
    <source>
        <dbReference type="ARBA" id="ARBA00010072"/>
    </source>
</evidence>
<dbReference type="NCBIfam" id="TIGR01726">
    <property type="entry name" value="HEQRo_perm_3TM"/>
    <property type="match status" value="1"/>
</dbReference>
<evidence type="ECO:0000313" key="12">
    <source>
        <dbReference type="Proteomes" id="UP000604161"/>
    </source>
</evidence>
<feature type="domain" description="ABC transmembrane type-1" evidence="10">
    <location>
        <begin position="18"/>
        <end position="206"/>
    </location>
</feature>
<dbReference type="InterPro" id="IPR010065">
    <property type="entry name" value="AA_ABC_transptr_permease_3TM"/>
</dbReference>
<dbReference type="PROSITE" id="PS50928">
    <property type="entry name" value="ABC_TM1"/>
    <property type="match status" value="1"/>
</dbReference>
<dbReference type="EMBL" id="JACYFC010000002">
    <property type="protein sequence ID" value="MBD5771187.1"/>
    <property type="molecule type" value="Genomic_DNA"/>
</dbReference>
<comment type="subcellular location">
    <subcellularLocation>
        <location evidence="1">Cell inner membrane</location>
        <topology evidence="1">Multi-pass membrane protein</topology>
    </subcellularLocation>
    <subcellularLocation>
        <location evidence="9">Cell membrane</location>
        <topology evidence="9">Multi-pass membrane protein</topology>
    </subcellularLocation>
</comment>
<dbReference type="SUPFAM" id="SSF161098">
    <property type="entry name" value="MetI-like"/>
    <property type="match status" value="1"/>
</dbReference>
<evidence type="ECO:0000256" key="7">
    <source>
        <dbReference type="ARBA" id="ARBA00022989"/>
    </source>
</evidence>
<keyword evidence="8 9" id="KW-0472">Membrane</keyword>
<proteinExistence type="inferred from homology"/>
<protein>
    <submittedName>
        <fullName evidence="11">Amino acid ABC transporter permease</fullName>
    </submittedName>
</protein>
<accession>A0ABR8P336</accession>
<feature type="transmembrane region" description="Helical" evidence="9">
    <location>
        <begin position="56"/>
        <end position="80"/>
    </location>
</feature>
<dbReference type="Gene3D" id="1.10.3720.10">
    <property type="entry name" value="MetI-like"/>
    <property type="match status" value="1"/>
</dbReference>
<evidence type="ECO:0000256" key="8">
    <source>
        <dbReference type="ARBA" id="ARBA00023136"/>
    </source>
</evidence>
<sequence>MLDFSTLLPALPVLWEGVQMTVLLSISALTLGLIIGTIMCTARLSNSTPLRILTKLYVSFFRGVPLLVQLMLSYYCLPLIGINTPALPTAIVCVGLCSSAYITEILRGGFQSLSPGQKESAIMVGLNRLQIVAFIELPQVIRLTIPALINEAIILVKASSLISVIGIVELTRVTQNLAASNFQPFEFYLTAALVYFILNSTISVLGLWVERRINSRSIV</sequence>
<evidence type="ECO:0000256" key="4">
    <source>
        <dbReference type="ARBA" id="ARBA00022475"/>
    </source>
</evidence>
<organism evidence="11 12">
    <name type="scientific">Marinomonas colpomeniae</name>
    <dbReference type="NCBI Taxonomy" id="2774408"/>
    <lineage>
        <taxon>Bacteria</taxon>
        <taxon>Pseudomonadati</taxon>
        <taxon>Pseudomonadota</taxon>
        <taxon>Gammaproteobacteria</taxon>
        <taxon>Oceanospirillales</taxon>
        <taxon>Oceanospirillaceae</taxon>
        <taxon>Marinomonas</taxon>
    </lineage>
</organism>
<keyword evidence="4" id="KW-1003">Cell membrane</keyword>
<dbReference type="RefSeq" id="WP_191594528.1">
    <property type="nucleotide sequence ID" value="NZ_JACYFC010000002.1"/>
</dbReference>
<dbReference type="Pfam" id="PF00528">
    <property type="entry name" value="BPD_transp_1"/>
    <property type="match status" value="1"/>
</dbReference>
<dbReference type="PANTHER" id="PTHR30614">
    <property type="entry name" value="MEMBRANE COMPONENT OF AMINO ACID ABC TRANSPORTER"/>
    <property type="match status" value="1"/>
</dbReference>
<dbReference type="InterPro" id="IPR000515">
    <property type="entry name" value="MetI-like"/>
</dbReference>
<reference evidence="11 12" key="1">
    <citation type="submission" date="2020-09" db="EMBL/GenBank/DDBJ databases">
        <title>Marinomonas sp. nov., isolated from the cysticercosis algae of Qingdao, China.</title>
        <authorList>
            <person name="Sun X."/>
        </authorList>
    </citation>
    <scope>NUCLEOTIDE SEQUENCE [LARGE SCALE GENOMIC DNA]</scope>
    <source>
        <strain evidence="11 12">SM2066</strain>
    </source>
</reference>
<dbReference type="InterPro" id="IPR035906">
    <property type="entry name" value="MetI-like_sf"/>
</dbReference>
<keyword evidence="12" id="KW-1185">Reference proteome</keyword>
<dbReference type="PANTHER" id="PTHR30614:SF0">
    <property type="entry name" value="L-CYSTINE TRANSPORT SYSTEM PERMEASE PROTEIN TCYL"/>
    <property type="match status" value="1"/>
</dbReference>
<gene>
    <name evidence="11" type="ORF">IF202_08980</name>
</gene>
<keyword evidence="3 9" id="KW-0813">Transport</keyword>
<evidence type="ECO:0000256" key="5">
    <source>
        <dbReference type="ARBA" id="ARBA00022692"/>
    </source>
</evidence>
<dbReference type="CDD" id="cd06261">
    <property type="entry name" value="TM_PBP2"/>
    <property type="match status" value="1"/>
</dbReference>
<evidence type="ECO:0000256" key="9">
    <source>
        <dbReference type="RuleBase" id="RU363032"/>
    </source>
</evidence>
<evidence type="ECO:0000256" key="6">
    <source>
        <dbReference type="ARBA" id="ARBA00022970"/>
    </source>
</evidence>
<evidence type="ECO:0000259" key="10">
    <source>
        <dbReference type="PROSITE" id="PS50928"/>
    </source>
</evidence>
<feature type="transmembrane region" description="Helical" evidence="9">
    <location>
        <begin position="20"/>
        <end position="44"/>
    </location>
</feature>
<comment type="similarity">
    <text evidence="2">Belongs to the binding-protein-dependent transport system permease family. HisMQ subfamily.</text>
</comment>
<dbReference type="Proteomes" id="UP000604161">
    <property type="component" value="Unassembled WGS sequence"/>
</dbReference>